<proteinExistence type="predicted"/>
<evidence type="ECO:0000313" key="5">
    <source>
        <dbReference type="Proteomes" id="UP000290253"/>
    </source>
</evidence>
<dbReference type="PANTHER" id="PTHR43877">
    <property type="entry name" value="AMINOALKYLPHOSPHONATE N-ACETYLTRANSFERASE-RELATED-RELATED"/>
    <property type="match status" value="1"/>
</dbReference>
<dbReference type="InterPro" id="IPR016181">
    <property type="entry name" value="Acyl_CoA_acyltransferase"/>
</dbReference>
<gene>
    <name evidence="4" type="ORF">ESZ00_01545</name>
</gene>
<sequence length="163" mass="18392">MQIRTATEADFEPLMHLINAAFEVEKFFKAGDRVDASMLRGYFQQGTFLLLETDRALTGAIFVEVKTPPDGEPKRAYFGLLSVSPHHQKSGIGRRLVAAAEEFARESGAWFMDITVVNLRTELPPIYEKLGYRITGTKPFPATQMPITQLCHFLCMTKELGHR</sequence>
<feature type="domain" description="N-acetyltransferase" evidence="3">
    <location>
        <begin position="1"/>
        <end position="161"/>
    </location>
</feature>
<comment type="caution">
    <text evidence="4">The sequence shown here is derived from an EMBL/GenBank/DDBJ whole genome shotgun (WGS) entry which is preliminary data.</text>
</comment>
<dbReference type="AlphaFoldDB" id="A0A4Q1SH29"/>
<keyword evidence="2" id="KW-0012">Acyltransferase</keyword>
<dbReference type="Proteomes" id="UP000290253">
    <property type="component" value="Unassembled WGS sequence"/>
</dbReference>
<organism evidence="4 5">
    <name type="scientific">Silvibacterium dinghuense</name>
    <dbReference type="NCBI Taxonomy" id="1560006"/>
    <lineage>
        <taxon>Bacteria</taxon>
        <taxon>Pseudomonadati</taxon>
        <taxon>Acidobacteriota</taxon>
        <taxon>Terriglobia</taxon>
        <taxon>Terriglobales</taxon>
        <taxon>Acidobacteriaceae</taxon>
        <taxon>Silvibacterium</taxon>
    </lineage>
</organism>
<dbReference type="PROSITE" id="PS51186">
    <property type="entry name" value="GNAT"/>
    <property type="match status" value="1"/>
</dbReference>
<dbReference type="OrthoDB" id="121062at2"/>
<evidence type="ECO:0000256" key="2">
    <source>
        <dbReference type="ARBA" id="ARBA00023315"/>
    </source>
</evidence>
<dbReference type="CDD" id="cd04301">
    <property type="entry name" value="NAT_SF"/>
    <property type="match status" value="1"/>
</dbReference>
<dbReference type="Pfam" id="PF13673">
    <property type="entry name" value="Acetyltransf_10"/>
    <property type="match status" value="1"/>
</dbReference>
<dbReference type="EMBL" id="SDMK01000001">
    <property type="protein sequence ID" value="RXS96657.1"/>
    <property type="molecule type" value="Genomic_DNA"/>
</dbReference>
<dbReference type="InterPro" id="IPR050832">
    <property type="entry name" value="Bact_Acetyltransf"/>
</dbReference>
<dbReference type="PANTHER" id="PTHR43877:SF1">
    <property type="entry name" value="ACETYLTRANSFERASE"/>
    <property type="match status" value="1"/>
</dbReference>
<dbReference type="RefSeq" id="WP_129206407.1">
    <property type="nucleotide sequence ID" value="NZ_BMGU01000001.1"/>
</dbReference>
<evidence type="ECO:0000313" key="4">
    <source>
        <dbReference type="EMBL" id="RXS96657.1"/>
    </source>
</evidence>
<keyword evidence="1 4" id="KW-0808">Transferase</keyword>
<dbReference type="InterPro" id="IPR000182">
    <property type="entry name" value="GNAT_dom"/>
</dbReference>
<dbReference type="GO" id="GO:0016747">
    <property type="term" value="F:acyltransferase activity, transferring groups other than amino-acyl groups"/>
    <property type="evidence" value="ECO:0007669"/>
    <property type="project" value="InterPro"/>
</dbReference>
<keyword evidence="5" id="KW-1185">Reference proteome</keyword>
<reference evidence="4 5" key="1">
    <citation type="journal article" date="2016" name="Int. J. Syst. Evol. Microbiol.">
        <title>Acidipila dinghuensis sp. nov., an acidobacterium isolated from forest soil.</title>
        <authorList>
            <person name="Jiang Y.W."/>
            <person name="Wang J."/>
            <person name="Chen M.H."/>
            <person name="Lv Y.Y."/>
            <person name="Qiu L.H."/>
        </authorList>
    </citation>
    <scope>NUCLEOTIDE SEQUENCE [LARGE SCALE GENOMIC DNA]</scope>
    <source>
        <strain evidence="4 5">DHOF10</strain>
    </source>
</reference>
<evidence type="ECO:0000256" key="1">
    <source>
        <dbReference type="ARBA" id="ARBA00022679"/>
    </source>
</evidence>
<dbReference type="SUPFAM" id="SSF55729">
    <property type="entry name" value="Acyl-CoA N-acyltransferases (Nat)"/>
    <property type="match status" value="1"/>
</dbReference>
<dbReference type="Gene3D" id="3.40.630.30">
    <property type="match status" value="1"/>
</dbReference>
<name>A0A4Q1SH29_9BACT</name>
<accession>A0A4Q1SH29</accession>
<evidence type="ECO:0000259" key="3">
    <source>
        <dbReference type="PROSITE" id="PS51186"/>
    </source>
</evidence>
<protein>
    <submittedName>
        <fullName evidence="4">GNAT family N-acetyltransferase</fullName>
    </submittedName>
</protein>